<dbReference type="PANTHER" id="PTHR33048">
    <property type="entry name" value="PTH11-LIKE INTEGRAL MEMBRANE PROTEIN (AFU_ORTHOLOGUE AFUA_5G11245)"/>
    <property type="match status" value="1"/>
</dbReference>
<dbReference type="InterPro" id="IPR052337">
    <property type="entry name" value="SAT4-like"/>
</dbReference>
<evidence type="ECO:0000256" key="7">
    <source>
        <dbReference type="SAM" id="Phobius"/>
    </source>
</evidence>
<feature type="transmembrane region" description="Helical" evidence="7">
    <location>
        <begin position="204"/>
        <end position="223"/>
    </location>
</feature>
<name>A0A9P6GLC3_9PLEO</name>
<reference evidence="9" key="1">
    <citation type="journal article" date="2020" name="Mol. Plant Microbe Interact.">
        <title>Genome Sequence of the Biocontrol Agent Coniothyrium minitans strain Conio (IMI 134523).</title>
        <authorList>
            <person name="Patel D."/>
            <person name="Shittu T.A."/>
            <person name="Baroncelli R."/>
            <person name="Muthumeenakshi S."/>
            <person name="Osborne T.H."/>
            <person name="Janganan T.K."/>
            <person name="Sreenivasaprasad S."/>
        </authorList>
    </citation>
    <scope>NUCLEOTIDE SEQUENCE</scope>
    <source>
        <strain evidence="9">Conio</strain>
    </source>
</reference>
<feature type="region of interest" description="Disordered" evidence="6">
    <location>
        <begin position="297"/>
        <end position="381"/>
    </location>
</feature>
<feature type="domain" description="Rhodopsin" evidence="8">
    <location>
        <begin position="30"/>
        <end position="267"/>
    </location>
</feature>
<evidence type="ECO:0000256" key="4">
    <source>
        <dbReference type="ARBA" id="ARBA00023136"/>
    </source>
</evidence>
<evidence type="ECO:0000256" key="3">
    <source>
        <dbReference type="ARBA" id="ARBA00022989"/>
    </source>
</evidence>
<protein>
    <recommendedName>
        <fullName evidence="8">Rhodopsin domain-containing protein</fullName>
    </recommendedName>
</protein>
<dbReference type="EMBL" id="WJXW01000003">
    <property type="protein sequence ID" value="KAF9737867.1"/>
    <property type="molecule type" value="Genomic_DNA"/>
</dbReference>
<keyword evidence="2 7" id="KW-0812">Transmembrane</keyword>
<evidence type="ECO:0000256" key="5">
    <source>
        <dbReference type="ARBA" id="ARBA00038359"/>
    </source>
</evidence>
<feature type="transmembrane region" description="Helical" evidence="7">
    <location>
        <begin position="12"/>
        <end position="34"/>
    </location>
</feature>
<keyword evidence="4 7" id="KW-0472">Membrane</keyword>
<organism evidence="9 10">
    <name type="scientific">Paraphaeosphaeria minitans</name>
    <dbReference type="NCBI Taxonomy" id="565426"/>
    <lineage>
        <taxon>Eukaryota</taxon>
        <taxon>Fungi</taxon>
        <taxon>Dikarya</taxon>
        <taxon>Ascomycota</taxon>
        <taxon>Pezizomycotina</taxon>
        <taxon>Dothideomycetes</taxon>
        <taxon>Pleosporomycetidae</taxon>
        <taxon>Pleosporales</taxon>
        <taxon>Massarineae</taxon>
        <taxon>Didymosphaeriaceae</taxon>
        <taxon>Paraphaeosphaeria</taxon>
    </lineage>
</organism>
<feature type="compositionally biased region" description="Low complexity" evidence="6">
    <location>
        <begin position="327"/>
        <end position="342"/>
    </location>
</feature>
<dbReference type="PANTHER" id="PTHR33048:SF47">
    <property type="entry name" value="INTEGRAL MEMBRANE PROTEIN-RELATED"/>
    <property type="match status" value="1"/>
</dbReference>
<dbReference type="GO" id="GO:0016020">
    <property type="term" value="C:membrane"/>
    <property type="evidence" value="ECO:0007669"/>
    <property type="project" value="UniProtKB-SubCell"/>
</dbReference>
<comment type="similarity">
    <text evidence="5">Belongs to the SAT4 family.</text>
</comment>
<evidence type="ECO:0000259" key="8">
    <source>
        <dbReference type="Pfam" id="PF20684"/>
    </source>
</evidence>
<gene>
    <name evidence="9" type="ORF">PMIN01_03150</name>
</gene>
<dbReference type="Pfam" id="PF20684">
    <property type="entry name" value="Fung_rhodopsin"/>
    <property type="match status" value="1"/>
</dbReference>
<feature type="transmembrane region" description="Helical" evidence="7">
    <location>
        <begin position="46"/>
        <end position="67"/>
    </location>
</feature>
<feature type="transmembrane region" description="Helical" evidence="7">
    <location>
        <begin position="174"/>
        <end position="192"/>
    </location>
</feature>
<dbReference type="InterPro" id="IPR049326">
    <property type="entry name" value="Rhodopsin_dom_fungi"/>
</dbReference>
<feature type="transmembrane region" description="Helical" evidence="7">
    <location>
        <begin position="90"/>
        <end position="113"/>
    </location>
</feature>
<proteinExistence type="inferred from homology"/>
<evidence type="ECO:0000256" key="1">
    <source>
        <dbReference type="ARBA" id="ARBA00004141"/>
    </source>
</evidence>
<evidence type="ECO:0000313" key="10">
    <source>
        <dbReference type="Proteomes" id="UP000756921"/>
    </source>
</evidence>
<evidence type="ECO:0000256" key="2">
    <source>
        <dbReference type="ARBA" id="ARBA00022692"/>
    </source>
</evidence>
<keyword evidence="10" id="KW-1185">Reference proteome</keyword>
<sequence>MASSPAGMAQTMLNTVVLVFTLMAGLVMFLRLFTRGLLIHKAGAEDAWIFLAMILSIGLTVTIALQVQNGLGKHIQELTPAMMTDSLKTFWASVWIYNLSLTATKMSILTQYLRVFPIPRFRVACYVVIGFVALYGIWTLLGSIFLCFPVAYFWDKTIADGRCLNQEAIWFSNATVNIVQDIVILILPIAVLKSLSITSRQKKVLIVVFGLGAVVCLVSIIRLQTLVSISNSMDPTFDNPPAAMLSAIETNVGIICACLPSMRPLLTSMMPVCFPEGSQYHNSSRFDVEQPKHMRYHSGSYRPYTADSVRKPSNSRSGGAASQGYKPSSPTSRSHSRSGSTGPIYTRTAPVRSQSTSSNRSRIGSRNGHSRTPSNSMDVPAETKLQSLSTSRIMSQPTHNNARQLDLSNGHEQPMNPLRMSPFSPVIPRLPRLPENMAVLGPLESQERPIRIPLFHKPLPITPLPGHQNAPQYLTKAQDQAMLPMMLSPGLMPEPLNLGVKSPAQSHLDRRSTHWA</sequence>
<dbReference type="AlphaFoldDB" id="A0A9P6GLC3"/>
<feature type="transmembrane region" description="Helical" evidence="7">
    <location>
        <begin position="125"/>
        <end position="154"/>
    </location>
</feature>
<feature type="compositionally biased region" description="Low complexity" evidence="6">
    <location>
        <begin position="352"/>
        <end position="371"/>
    </location>
</feature>
<evidence type="ECO:0000313" key="9">
    <source>
        <dbReference type="EMBL" id="KAF9737867.1"/>
    </source>
</evidence>
<comment type="subcellular location">
    <subcellularLocation>
        <location evidence="1">Membrane</location>
        <topology evidence="1">Multi-pass membrane protein</topology>
    </subcellularLocation>
</comment>
<keyword evidence="3 7" id="KW-1133">Transmembrane helix</keyword>
<dbReference type="Proteomes" id="UP000756921">
    <property type="component" value="Unassembled WGS sequence"/>
</dbReference>
<evidence type="ECO:0000256" key="6">
    <source>
        <dbReference type="SAM" id="MobiDB-lite"/>
    </source>
</evidence>
<accession>A0A9P6GLC3</accession>
<dbReference type="OrthoDB" id="444631at2759"/>
<comment type="caution">
    <text evidence="9">The sequence shown here is derived from an EMBL/GenBank/DDBJ whole genome shotgun (WGS) entry which is preliminary data.</text>
</comment>